<reference evidence="2" key="1">
    <citation type="submission" date="2016-11" db="UniProtKB">
        <authorList>
            <consortium name="WormBaseParasite"/>
        </authorList>
    </citation>
    <scope>IDENTIFICATION</scope>
</reference>
<dbReference type="WBParaSite" id="Hba_16314">
    <property type="protein sequence ID" value="Hba_16314"/>
    <property type="gene ID" value="Hba_16314"/>
</dbReference>
<organism evidence="1 2">
    <name type="scientific">Heterorhabditis bacteriophora</name>
    <name type="common">Entomopathogenic nematode worm</name>
    <dbReference type="NCBI Taxonomy" id="37862"/>
    <lineage>
        <taxon>Eukaryota</taxon>
        <taxon>Metazoa</taxon>
        <taxon>Ecdysozoa</taxon>
        <taxon>Nematoda</taxon>
        <taxon>Chromadorea</taxon>
        <taxon>Rhabditida</taxon>
        <taxon>Rhabditina</taxon>
        <taxon>Rhabditomorpha</taxon>
        <taxon>Strongyloidea</taxon>
        <taxon>Heterorhabditidae</taxon>
        <taxon>Heterorhabditis</taxon>
    </lineage>
</organism>
<keyword evidence="1" id="KW-1185">Reference proteome</keyword>
<evidence type="ECO:0000313" key="2">
    <source>
        <dbReference type="WBParaSite" id="Hba_16314"/>
    </source>
</evidence>
<evidence type="ECO:0000313" key="1">
    <source>
        <dbReference type="Proteomes" id="UP000095283"/>
    </source>
</evidence>
<proteinExistence type="predicted"/>
<dbReference type="Proteomes" id="UP000095283">
    <property type="component" value="Unplaced"/>
</dbReference>
<protein>
    <submittedName>
        <fullName evidence="2">Sigma70_r4_2 domain-containing protein</fullName>
    </submittedName>
</protein>
<sequence length="48" mass="5441">MHPLLECDNRDALKYISSDHGVNTVLSTTWRYRRAVAKLVALGKQQAN</sequence>
<accession>A0A1I7XFQ8</accession>
<name>A0A1I7XFQ8_HETBA</name>
<dbReference type="AlphaFoldDB" id="A0A1I7XFQ8"/>